<feature type="region of interest" description="Disordered" evidence="11">
    <location>
        <begin position="105"/>
        <end position="150"/>
    </location>
</feature>
<evidence type="ECO:0000313" key="14">
    <source>
        <dbReference type="Proteomes" id="UP000709295"/>
    </source>
</evidence>
<evidence type="ECO:0000256" key="11">
    <source>
        <dbReference type="SAM" id="MobiDB-lite"/>
    </source>
</evidence>
<evidence type="ECO:0000256" key="6">
    <source>
        <dbReference type="ARBA" id="ARBA00023002"/>
    </source>
</evidence>
<evidence type="ECO:0000313" key="13">
    <source>
        <dbReference type="EMBL" id="KAG6970060.1"/>
    </source>
</evidence>
<dbReference type="EMBL" id="JAENGY010000193">
    <property type="protein sequence ID" value="KAG6970060.1"/>
    <property type="molecule type" value="Genomic_DNA"/>
</dbReference>
<comment type="pathway">
    <text evidence="2">Amino-acid biosynthesis; L-serine biosynthesis; L-serine from 3-phospho-D-glycerate: step 1/3.</text>
</comment>
<evidence type="ECO:0000259" key="12">
    <source>
        <dbReference type="PROSITE" id="PS51671"/>
    </source>
</evidence>
<dbReference type="InterPro" id="IPR029752">
    <property type="entry name" value="D-isomer_DH_CS1"/>
</dbReference>
<comment type="similarity">
    <text evidence="3">Belongs to the D-isomer specific 2-hydroxyacid dehydrogenase family.</text>
</comment>
<feature type="domain" description="ACT" evidence="12">
    <location>
        <begin position="547"/>
        <end position="616"/>
    </location>
</feature>
<dbReference type="Pfam" id="PF02826">
    <property type="entry name" value="2-Hacid_dh_C"/>
    <property type="match status" value="1"/>
</dbReference>
<evidence type="ECO:0000256" key="9">
    <source>
        <dbReference type="ARBA" id="ARBA00048126"/>
    </source>
</evidence>
<dbReference type="InterPro" id="IPR050418">
    <property type="entry name" value="D-iso_2-hydroxyacid_DH_PdxB"/>
</dbReference>
<dbReference type="InterPro" id="IPR002912">
    <property type="entry name" value="ACT_dom"/>
</dbReference>
<dbReference type="PANTHER" id="PTHR43761">
    <property type="entry name" value="D-ISOMER SPECIFIC 2-HYDROXYACID DEHYDROGENASE FAMILY PROTEIN (AFU_ORTHOLOGUE AFUA_1G13630)"/>
    <property type="match status" value="1"/>
</dbReference>
<evidence type="ECO:0000256" key="2">
    <source>
        <dbReference type="ARBA" id="ARBA00005216"/>
    </source>
</evidence>
<feature type="region of interest" description="Disordered" evidence="11">
    <location>
        <begin position="173"/>
        <end position="201"/>
    </location>
</feature>
<evidence type="ECO:0000256" key="5">
    <source>
        <dbReference type="ARBA" id="ARBA00013143"/>
    </source>
</evidence>
<keyword evidence="7" id="KW-0520">NAD</keyword>
<dbReference type="NCBIfam" id="NF008759">
    <property type="entry name" value="PRK11790.1"/>
    <property type="match status" value="1"/>
</dbReference>
<dbReference type="EC" id="1.1.1.399" evidence="4"/>
<name>A0A8J5MAW8_9STRA</name>
<dbReference type="InterPro" id="IPR029753">
    <property type="entry name" value="D-isomer_DH_CS"/>
</dbReference>
<dbReference type="GO" id="GO:0047545">
    <property type="term" value="F:(S)-2-hydroxyglutarate dehydrogenase activity"/>
    <property type="evidence" value="ECO:0007669"/>
    <property type="project" value="UniProtKB-ARBA"/>
</dbReference>
<dbReference type="PROSITE" id="PS00671">
    <property type="entry name" value="D_2_HYDROXYACID_DH_3"/>
    <property type="match status" value="1"/>
</dbReference>
<evidence type="ECO:0000256" key="3">
    <source>
        <dbReference type="ARBA" id="ARBA00005854"/>
    </source>
</evidence>
<dbReference type="AlphaFoldDB" id="A0A8J5MAW8"/>
<gene>
    <name evidence="13" type="ORF">JG688_00005065</name>
</gene>
<dbReference type="PROSITE" id="PS00065">
    <property type="entry name" value="D_2_HYDROXYACID_DH_1"/>
    <property type="match status" value="1"/>
</dbReference>
<reference evidence="13" key="1">
    <citation type="submission" date="2021-01" db="EMBL/GenBank/DDBJ databases">
        <title>Phytophthora aleatoria, a newly-described species from Pinus radiata is distinct from Phytophthora cactorum isolates based on comparative genomics.</title>
        <authorList>
            <person name="Mcdougal R."/>
            <person name="Panda P."/>
            <person name="Williams N."/>
            <person name="Studholme D.J."/>
        </authorList>
    </citation>
    <scope>NUCLEOTIDE SEQUENCE</scope>
    <source>
        <strain evidence="13">NZFS 4037</strain>
    </source>
</reference>
<evidence type="ECO:0000256" key="10">
    <source>
        <dbReference type="ARBA" id="ARBA00048731"/>
    </source>
</evidence>
<keyword evidence="14" id="KW-1185">Reference proteome</keyword>
<dbReference type="Pfam" id="PF22629">
    <property type="entry name" value="ACT_AHAS_ss"/>
    <property type="match status" value="1"/>
</dbReference>
<dbReference type="GO" id="GO:0006564">
    <property type="term" value="P:L-serine biosynthetic process"/>
    <property type="evidence" value="ECO:0007669"/>
    <property type="project" value="UniProtKB-ARBA"/>
</dbReference>
<comment type="function">
    <text evidence="1">Catalyzes the reversible oxidation of 3-phospho-D-glycerate to 3-phosphonooxypyruvate, the first step of the phosphorylated L-serine biosynthesis pathway. Also catalyzes the reversible oxidation of 2-hydroxyglutarate to 2-oxoglutarate.</text>
</comment>
<dbReference type="Pfam" id="PF00389">
    <property type="entry name" value="2-Hacid_dh"/>
    <property type="match status" value="1"/>
</dbReference>
<comment type="caution">
    <text evidence="13">The sequence shown here is derived from an EMBL/GenBank/DDBJ whole genome shotgun (WGS) entry which is preliminary data.</text>
</comment>
<dbReference type="InterPro" id="IPR006139">
    <property type="entry name" value="D-isomer_2_OHA_DH_cat_dom"/>
</dbReference>
<proteinExistence type="inferred from homology"/>
<evidence type="ECO:0000256" key="1">
    <source>
        <dbReference type="ARBA" id="ARBA00003800"/>
    </source>
</evidence>
<protein>
    <recommendedName>
        <fullName evidence="8">2-oxoglutarate reductase</fullName>
        <ecNumber evidence="4">1.1.1.399</ecNumber>
        <ecNumber evidence="5">1.1.1.95</ecNumber>
    </recommendedName>
</protein>
<comment type="catalytic activity">
    <reaction evidence="10">
        <text>(2R)-3-phosphoglycerate + NAD(+) = 3-phosphooxypyruvate + NADH + H(+)</text>
        <dbReference type="Rhea" id="RHEA:12641"/>
        <dbReference type="ChEBI" id="CHEBI:15378"/>
        <dbReference type="ChEBI" id="CHEBI:18110"/>
        <dbReference type="ChEBI" id="CHEBI:57540"/>
        <dbReference type="ChEBI" id="CHEBI:57945"/>
        <dbReference type="ChEBI" id="CHEBI:58272"/>
        <dbReference type="EC" id="1.1.1.95"/>
    </reaction>
</comment>
<evidence type="ECO:0000256" key="7">
    <source>
        <dbReference type="ARBA" id="ARBA00023027"/>
    </source>
</evidence>
<sequence length="616" mass="67276">MDGDQHDLEVIREANVARSIATNELAAENVKDVTSQESVAPWQSPIINKEAIVSHQAVTNQEIIAWQGPVAGCERVSSHEIVASHKRIDNQESATSQVTIAKENTVAGQATAANRESEAATYPRKRGRPEGSKNKRKQSQTAVDKRHQSEFKNLETAANIGVSTCRRFASVQASTPTAKAVLTPDASTDKTKPSDKEAHDSYLHRPVTYPLDKIKVVLLENIHPRAKEVFEREGYTVETHKRAMSGEELARVGGDAHILGIRSKTQLDPDFFSTVGWHEHRLWAVGCFCIGTNQVALPSAAATGIPVFNAPFSNTRSVAEKTLSEIIALHRKLFLRSTELHQGIWTKSATGAHEVRGTTLGIVGYGRIGSQVSVLAELLGMKVVFYDPVKCLPLGNARQVDTLEELLGMADAVTLHVPATPTTKKMINRETIAQMKDGALLVNNARGTVIDIDAAKEAVESGKIAGMAVDVFPKEPAKNGEPFDTPLRGLPNVILTPHIGGSTEEAQGNIAVEVATKLVRYINDGSTTTSTNTPEIDMQPIRNNSMRILHMHQNVPGVLSKIHSVLSDYGINVTSQYLQSDPRHGYIALEVEKFHAKVVTRELEKIKETIFLRTII</sequence>
<dbReference type="PROSITE" id="PS00670">
    <property type="entry name" value="D_2_HYDROXYACID_DH_2"/>
    <property type="match status" value="1"/>
</dbReference>
<accession>A0A8J5MAW8</accession>
<dbReference type="EC" id="1.1.1.95" evidence="5"/>
<dbReference type="InterPro" id="IPR006140">
    <property type="entry name" value="D-isomer_DH_NAD-bd"/>
</dbReference>
<dbReference type="GO" id="GO:0004617">
    <property type="term" value="F:phosphoglycerate dehydrogenase activity"/>
    <property type="evidence" value="ECO:0007669"/>
    <property type="project" value="UniProtKB-EC"/>
</dbReference>
<feature type="compositionally biased region" description="Basic and acidic residues" evidence="11">
    <location>
        <begin position="187"/>
        <end position="201"/>
    </location>
</feature>
<dbReference type="UniPathway" id="UPA00135">
    <property type="reaction ID" value="UER00196"/>
</dbReference>
<dbReference type="PROSITE" id="PS51671">
    <property type="entry name" value="ACT"/>
    <property type="match status" value="1"/>
</dbReference>
<comment type="catalytic activity">
    <reaction evidence="9">
        <text>(R)-2-hydroxyglutarate + NAD(+) = 2-oxoglutarate + NADH + H(+)</text>
        <dbReference type="Rhea" id="RHEA:49612"/>
        <dbReference type="ChEBI" id="CHEBI:15378"/>
        <dbReference type="ChEBI" id="CHEBI:15801"/>
        <dbReference type="ChEBI" id="CHEBI:16810"/>
        <dbReference type="ChEBI" id="CHEBI:57540"/>
        <dbReference type="ChEBI" id="CHEBI:57945"/>
        <dbReference type="EC" id="1.1.1.399"/>
    </reaction>
</comment>
<dbReference type="PANTHER" id="PTHR43761:SF1">
    <property type="entry name" value="D-ISOMER SPECIFIC 2-HYDROXYACID DEHYDROGENASE CATALYTIC DOMAIN-CONTAINING PROTEIN-RELATED"/>
    <property type="match status" value="1"/>
</dbReference>
<evidence type="ECO:0000256" key="8">
    <source>
        <dbReference type="ARBA" id="ARBA00030455"/>
    </source>
</evidence>
<dbReference type="CDD" id="cd12176">
    <property type="entry name" value="PGDH_3"/>
    <property type="match status" value="1"/>
</dbReference>
<keyword evidence="6" id="KW-0560">Oxidoreductase</keyword>
<evidence type="ECO:0000256" key="4">
    <source>
        <dbReference type="ARBA" id="ARBA00013001"/>
    </source>
</evidence>
<dbReference type="Proteomes" id="UP000709295">
    <property type="component" value="Unassembled WGS sequence"/>
</dbReference>
<dbReference type="FunFam" id="3.40.50.720:FF:000041">
    <property type="entry name" value="D-3-phosphoglycerate dehydrogenase"/>
    <property type="match status" value="1"/>
</dbReference>
<organism evidence="13 14">
    <name type="scientific">Phytophthora aleatoria</name>
    <dbReference type="NCBI Taxonomy" id="2496075"/>
    <lineage>
        <taxon>Eukaryota</taxon>
        <taxon>Sar</taxon>
        <taxon>Stramenopiles</taxon>
        <taxon>Oomycota</taxon>
        <taxon>Peronosporomycetes</taxon>
        <taxon>Peronosporales</taxon>
        <taxon>Peronosporaceae</taxon>
        <taxon>Phytophthora</taxon>
    </lineage>
</organism>
<dbReference type="GO" id="GO:0051287">
    <property type="term" value="F:NAD binding"/>
    <property type="evidence" value="ECO:0007669"/>
    <property type="project" value="InterPro"/>
</dbReference>
<dbReference type="InterPro" id="IPR054480">
    <property type="entry name" value="AHAS_small-like_ACT"/>
</dbReference>